<feature type="domain" description="Lsr2 DNA-binding" evidence="3">
    <location>
        <begin position="79"/>
        <end position="113"/>
    </location>
</feature>
<dbReference type="RefSeq" id="WP_167928202.1">
    <property type="nucleotide sequence ID" value="NZ_JAATVY010000028.1"/>
</dbReference>
<protein>
    <submittedName>
        <fullName evidence="4">Lsr2 family protein</fullName>
    </submittedName>
</protein>
<dbReference type="Proteomes" id="UP000722989">
    <property type="component" value="Unassembled WGS sequence"/>
</dbReference>
<evidence type="ECO:0000313" key="4">
    <source>
        <dbReference type="EMBL" id="NJC73293.1"/>
    </source>
</evidence>
<evidence type="ECO:0000259" key="2">
    <source>
        <dbReference type="Pfam" id="PF11774"/>
    </source>
</evidence>
<dbReference type="InterPro" id="IPR036625">
    <property type="entry name" value="E3-bd_dom_sf"/>
</dbReference>
<dbReference type="Gene3D" id="4.10.320.10">
    <property type="entry name" value="E3-binding domain"/>
    <property type="match status" value="1"/>
</dbReference>
<organism evidence="4 5">
    <name type="scientific">Planosporangium thailandense</name>
    <dbReference type="NCBI Taxonomy" id="765197"/>
    <lineage>
        <taxon>Bacteria</taxon>
        <taxon>Bacillati</taxon>
        <taxon>Actinomycetota</taxon>
        <taxon>Actinomycetes</taxon>
        <taxon>Micromonosporales</taxon>
        <taxon>Micromonosporaceae</taxon>
        <taxon>Planosporangium</taxon>
    </lineage>
</organism>
<dbReference type="Pfam" id="PF11774">
    <property type="entry name" value="Lsr2"/>
    <property type="match status" value="1"/>
</dbReference>
<feature type="domain" description="Lsr2 dimerization" evidence="2">
    <location>
        <begin position="1"/>
        <end position="58"/>
    </location>
</feature>
<dbReference type="Gene3D" id="3.30.60.230">
    <property type="entry name" value="Lsr2, dimerization domain"/>
    <property type="match status" value="1"/>
</dbReference>
<accession>A0ABX0Y5I2</accession>
<keyword evidence="5" id="KW-1185">Reference proteome</keyword>
<gene>
    <name evidence="4" type="ORF">HC031_26755</name>
</gene>
<keyword evidence="1" id="KW-0238">DNA-binding</keyword>
<dbReference type="InterPro" id="IPR024412">
    <property type="entry name" value="Lsr2_dim_dom"/>
</dbReference>
<proteinExistence type="predicted"/>
<name>A0ABX0Y5I2_9ACTN</name>
<evidence type="ECO:0000256" key="1">
    <source>
        <dbReference type="ARBA" id="ARBA00023125"/>
    </source>
</evidence>
<sequence>MAKKTIHMLIDDLDGSEADESVKFAIDGVQYEIDLSKENVAKLRDALAPYVAVGTKAGRSGGIVRTVGAPRRRGGAAVDRDQNRAIREWAQSKGIAVSDRGRIKQEIVDRYHAEAGH</sequence>
<dbReference type="Pfam" id="PF23359">
    <property type="entry name" value="Lsr2_DNA-bd"/>
    <property type="match status" value="1"/>
</dbReference>
<dbReference type="InterPro" id="IPR042261">
    <property type="entry name" value="Lsr2-like_dimerization"/>
</dbReference>
<evidence type="ECO:0000313" key="5">
    <source>
        <dbReference type="Proteomes" id="UP000722989"/>
    </source>
</evidence>
<reference evidence="4 5" key="1">
    <citation type="submission" date="2020-03" db="EMBL/GenBank/DDBJ databases">
        <title>WGS of the type strain of Planosporangium spp.</title>
        <authorList>
            <person name="Thawai C."/>
        </authorList>
    </citation>
    <scope>NUCLEOTIDE SEQUENCE [LARGE SCALE GENOMIC DNA]</scope>
    <source>
        <strain evidence="4 5">TBRC 5610</strain>
    </source>
</reference>
<dbReference type="InterPro" id="IPR055370">
    <property type="entry name" value="Lsr2_DNA-bd"/>
</dbReference>
<evidence type="ECO:0000259" key="3">
    <source>
        <dbReference type="Pfam" id="PF23359"/>
    </source>
</evidence>
<dbReference type="EMBL" id="JAATVY010000028">
    <property type="protein sequence ID" value="NJC73293.1"/>
    <property type="molecule type" value="Genomic_DNA"/>
</dbReference>
<comment type="caution">
    <text evidence="4">The sequence shown here is derived from an EMBL/GenBank/DDBJ whole genome shotgun (WGS) entry which is preliminary data.</text>
</comment>